<dbReference type="EMBL" id="SHKW01000001">
    <property type="protein sequence ID" value="RZU38743.1"/>
    <property type="molecule type" value="Genomic_DNA"/>
</dbReference>
<dbReference type="Pfam" id="PF13730">
    <property type="entry name" value="HTH_36"/>
    <property type="match status" value="1"/>
</dbReference>
<dbReference type="InterPro" id="IPR036388">
    <property type="entry name" value="WH-like_DNA-bd_sf"/>
</dbReference>
<gene>
    <name evidence="1" type="ORF">BDD14_0013</name>
</gene>
<proteinExistence type="predicted"/>
<dbReference type="Proteomes" id="UP000292958">
    <property type="component" value="Unassembled WGS sequence"/>
</dbReference>
<protein>
    <submittedName>
        <fullName evidence="1">Helix-turn-helix protein</fullName>
    </submittedName>
</protein>
<name>A0A4Q7YPE5_9BACT</name>
<dbReference type="OrthoDB" id="8898949at2"/>
<sequence length="71" mass="7915">MSIQVSSMVWSNGPQILKERMALLAIADHANDSGSALPGIELIAQKSCMDKRSIMRWLKVLEANGWMSIER</sequence>
<organism evidence="1 2">
    <name type="scientific">Edaphobacter modestus</name>
    <dbReference type="NCBI Taxonomy" id="388466"/>
    <lineage>
        <taxon>Bacteria</taxon>
        <taxon>Pseudomonadati</taxon>
        <taxon>Acidobacteriota</taxon>
        <taxon>Terriglobia</taxon>
        <taxon>Terriglobales</taxon>
        <taxon>Acidobacteriaceae</taxon>
        <taxon>Edaphobacter</taxon>
    </lineage>
</organism>
<dbReference type="Gene3D" id="1.10.10.10">
    <property type="entry name" value="Winged helix-like DNA-binding domain superfamily/Winged helix DNA-binding domain"/>
    <property type="match status" value="1"/>
</dbReference>
<evidence type="ECO:0000313" key="2">
    <source>
        <dbReference type="Proteomes" id="UP000292958"/>
    </source>
</evidence>
<evidence type="ECO:0000313" key="1">
    <source>
        <dbReference type="EMBL" id="RZU38743.1"/>
    </source>
</evidence>
<dbReference type="RefSeq" id="WP_130417043.1">
    <property type="nucleotide sequence ID" value="NZ_SHKW01000001.1"/>
</dbReference>
<reference evidence="1 2" key="1">
    <citation type="submission" date="2019-02" db="EMBL/GenBank/DDBJ databases">
        <title>Genomic Encyclopedia of Archaeal and Bacterial Type Strains, Phase II (KMG-II): from individual species to whole genera.</title>
        <authorList>
            <person name="Goeker M."/>
        </authorList>
    </citation>
    <scope>NUCLEOTIDE SEQUENCE [LARGE SCALE GENOMIC DNA]</scope>
    <source>
        <strain evidence="1 2">DSM 18101</strain>
    </source>
</reference>
<comment type="caution">
    <text evidence="1">The sequence shown here is derived from an EMBL/GenBank/DDBJ whole genome shotgun (WGS) entry which is preliminary data.</text>
</comment>
<keyword evidence="2" id="KW-1185">Reference proteome</keyword>
<dbReference type="AlphaFoldDB" id="A0A4Q7YPE5"/>
<accession>A0A4Q7YPE5</accession>